<protein>
    <submittedName>
        <fullName evidence="6">Integrase family protein</fullName>
    </submittedName>
</protein>
<dbReference type="PROSITE" id="PS51898">
    <property type="entry name" value="TYR_RECOMBINASE"/>
    <property type="match status" value="1"/>
</dbReference>
<keyword evidence="7" id="KW-1185">Reference proteome</keyword>
<evidence type="ECO:0000313" key="7">
    <source>
        <dbReference type="Proteomes" id="UP000092484"/>
    </source>
</evidence>
<dbReference type="EMBL" id="LZYB01000002">
    <property type="protein sequence ID" value="OBV11560.1"/>
    <property type="molecule type" value="Genomic_DNA"/>
</dbReference>
<dbReference type="PANTHER" id="PTHR30629">
    <property type="entry name" value="PROPHAGE INTEGRASE"/>
    <property type="match status" value="1"/>
</dbReference>
<evidence type="ECO:0000259" key="5">
    <source>
        <dbReference type="PROSITE" id="PS51898"/>
    </source>
</evidence>
<organism evidence="6 7">
    <name type="scientific">Erythrobacter dokdonensis DSW-74</name>
    <dbReference type="NCBI Taxonomy" id="1300349"/>
    <lineage>
        <taxon>Bacteria</taxon>
        <taxon>Pseudomonadati</taxon>
        <taxon>Pseudomonadota</taxon>
        <taxon>Alphaproteobacteria</taxon>
        <taxon>Sphingomonadales</taxon>
        <taxon>Erythrobacteraceae</taxon>
        <taxon>Erythrobacter/Porphyrobacter group</taxon>
        <taxon>Erythrobacter</taxon>
    </lineage>
</organism>
<dbReference type="Gene3D" id="1.10.150.130">
    <property type="match status" value="1"/>
</dbReference>
<dbReference type="GO" id="GO:0015074">
    <property type="term" value="P:DNA integration"/>
    <property type="evidence" value="ECO:0007669"/>
    <property type="project" value="UniProtKB-KW"/>
</dbReference>
<dbReference type="InterPro" id="IPR050808">
    <property type="entry name" value="Phage_Integrase"/>
</dbReference>
<dbReference type="InterPro" id="IPR011010">
    <property type="entry name" value="DNA_brk_join_enz"/>
</dbReference>
<dbReference type="InterPro" id="IPR013762">
    <property type="entry name" value="Integrase-like_cat_sf"/>
</dbReference>
<dbReference type="Proteomes" id="UP000092484">
    <property type="component" value="Unassembled WGS sequence"/>
</dbReference>
<evidence type="ECO:0000256" key="2">
    <source>
        <dbReference type="ARBA" id="ARBA00022908"/>
    </source>
</evidence>
<dbReference type="Gene3D" id="1.10.443.10">
    <property type="entry name" value="Intergrase catalytic core"/>
    <property type="match status" value="1"/>
</dbReference>
<accession>A0A1A7BK52</accession>
<dbReference type="GO" id="GO:0006310">
    <property type="term" value="P:DNA recombination"/>
    <property type="evidence" value="ECO:0007669"/>
    <property type="project" value="UniProtKB-KW"/>
</dbReference>
<proteinExistence type="inferred from homology"/>
<comment type="caution">
    <text evidence="6">The sequence shown here is derived from an EMBL/GenBank/DDBJ whole genome shotgun (WGS) entry which is preliminary data.</text>
</comment>
<evidence type="ECO:0000256" key="4">
    <source>
        <dbReference type="ARBA" id="ARBA00023172"/>
    </source>
</evidence>
<dbReference type="Pfam" id="PF13356">
    <property type="entry name" value="Arm-DNA-bind_3"/>
    <property type="match status" value="1"/>
</dbReference>
<dbReference type="InterPro" id="IPR010998">
    <property type="entry name" value="Integrase_recombinase_N"/>
</dbReference>
<dbReference type="GO" id="GO:0003677">
    <property type="term" value="F:DNA binding"/>
    <property type="evidence" value="ECO:0007669"/>
    <property type="project" value="UniProtKB-KW"/>
</dbReference>
<dbReference type="PANTHER" id="PTHR30629:SF2">
    <property type="entry name" value="PROPHAGE INTEGRASE INTS-RELATED"/>
    <property type="match status" value="1"/>
</dbReference>
<gene>
    <name evidence="6" type="ORF">I603_1003</name>
</gene>
<dbReference type="InterPro" id="IPR038488">
    <property type="entry name" value="Integrase_DNA-bd_sf"/>
</dbReference>
<feature type="domain" description="Tyr recombinase" evidence="5">
    <location>
        <begin position="209"/>
        <end position="378"/>
    </location>
</feature>
<dbReference type="STRING" id="1300349.I603_1003"/>
<comment type="similarity">
    <text evidence="1">Belongs to the 'phage' integrase family.</text>
</comment>
<dbReference type="Pfam" id="PF00589">
    <property type="entry name" value="Phage_integrase"/>
    <property type="match status" value="1"/>
</dbReference>
<dbReference type="InterPro" id="IPR025166">
    <property type="entry name" value="Integrase_DNA_bind_dom"/>
</dbReference>
<dbReference type="RefSeq" id="WP_068862741.1">
    <property type="nucleotide sequence ID" value="NZ_LZYB01000002.1"/>
</dbReference>
<evidence type="ECO:0000313" key="6">
    <source>
        <dbReference type="EMBL" id="OBV11560.1"/>
    </source>
</evidence>
<keyword evidence="2" id="KW-0229">DNA integration</keyword>
<dbReference type="AlphaFoldDB" id="A0A1A7BK52"/>
<reference evidence="6 7" key="1">
    <citation type="submission" date="2016-06" db="EMBL/GenBank/DDBJ databases">
        <title>Genome sequence of Porphyrobacter dokdonensis DSW-74.</title>
        <authorList>
            <person name="Kim J.F."/>
            <person name="Song J.Y."/>
        </authorList>
    </citation>
    <scope>NUCLEOTIDE SEQUENCE [LARGE SCALE GENOMIC DNA]</scope>
    <source>
        <strain evidence="6 7">DSW-74</strain>
    </source>
</reference>
<evidence type="ECO:0000256" key="3">
    <source>
        <dbReference type="ARBA" id="ARBA00023125"/>
    </source>
</evidence>
<name>A0A1A7BK52_9SPHN</name>
<dbReference type="SUPFAM" id="SSF56349">
    <property type="entry name" value="DNA breaking-rejoining enzymes"/>
    <property type="match status" value="1"/>
</dbReference>
<keyword evidence="3" id="KW-0238">DNA-binding</keyword>
<keyword evidence="4" id="KW-0233">DNA recombination</keyword>
<dbReference type="InterPro" id="IPR002104">
    <property type="entry name" value="Integrase_catalytic"/>
</dbReference>
<dbReference type="Gene3D" id="3.30.160.390">
    <property type="entry name" value="Integrase, DNA-binding domain"/>
    <property type="match status" value="1"/>
</dbReference>
<evidence type="ECO:0000256" key="1">
    <source>
        <dbReference type="ARBA" id="ARBA00008857"/>
    </source>
</evidence>
<sequence>MARLTDEAVASAKPPKSGFAYLWDDTKEGLGGFGARINAKGGRSWVARYRVGGKQRIQTFAPVAGLSVTKARKKAGELIAAAMVGVDGVAEVRRLKAQAGALTIADLVAQWLDHQQGRLARSAIRSATYAAMQCSTSTLDAKVARLPAGELTRSAAADWKDKVAGKRGPRVADVAAAHLASAFDHALLRGKVDGANPFRGLPKAGETRPRERVLDDDELRAIWGAAKPETDYGSIIRLLILTGARRNEIAQMRSGEVAGRWFTLPAARSKNRRPHAIYLAPPALARVRQRLGRAVLFGEADNGFSGWSRSKQRLDDASATSDWTIHDLRRTVATRMHGIGIAPHIVEACLNHVSGARAGVAGIYNRHRYEAETREAWIKWAWHLRQIVRGA</sequence>